<sequence>MGSFFSQSQSYGFISQTPSLTFFSFLLQRDFNFPSPNNFLKRIWRKKKSFQRKKQYTTFHTTKLNMQNSYSVFLYAYIHADQPALMDGIMMMKVKQVLLKNEFQFGAAATSIATCSS</sequence>
<keyword evidence="2" id="KW-1185">Reference proteome</keyword>
<gene>
    <name evidence="1" type="ORF">Godav_023828</name>
</gene>
<accession>A0A7J8SSZ0</accession>
<comment type="caution">
    <text evidence="1">The sequence shown here is derived from an EMBL/GenBank/DDBJ whole genome shotgun (WGS) entry which is preliminary data.</text>
</comment>
<protein>
    <submittedName>
        <fullName evidence="1">Uncharacterized protein</fullName>
    </submittedName>
</protein>
<dbReference type="Proteomes" id="UP000593561">
    <property type="component" value="Unassembled WGS sequence"/>
</dbReference>
<evidence type="ECO:0000313" key="1">
    <source>
        <dbReference type="EMBL" id="MBA0629238.1"/>
    </source>
</evidence>
<organism evidence="1 2">
    <name type="scientific">Gossypium davidsonii</name>
    <name type="common">Davidson's cotton</name>
    <name type="synonym">Gossypium klotzschianum subsp. davidsonii</name>
    <dbReference type="NCBI Taxonomy" id="34287"/>
    <lineage>
        <taxon>Eukaryota</taxon>
        <taxon>Viridiplantae</taxon>
        <taxon>Streptophyta</taxon>
        <taxon>Embryophyta</taxon>
        <taxon>Tracheophyta</taxon>
        <taxon>Spermatophyta</taxon>
        <taxon>Magnoliopsida</taxon>
        <taxon>eudicotyledons</taxon>
        <taxon>Gunneridae</taxon>
        <taxon>Pentapetalae</taxon>
        <taxon>rosids</taxon>
        <taxon>malvids</taxon>
        <taxon>Malvales</taxon>
        <taxon>Malvaceae</taxon>
        <taxon>Malvoideae</taxon>
        <taxon>Gossypium</taxon>
    </lineage>
</organism>
<dbReference type="AlphaFoldDB" id="A0A7J8SSZ0"/>
<name>A0A7J8SSZ0_GOSDV</name>
<dbReference type="EMBL" id="JABFAC010000011">
    <property type="protein sequence ID" value="MBA0629238.1"/>
    <property type="molecule type" value="Genomic_DNA"/>
</dbReference>
<reference evidence="1 2" key="1">
    <citation type="journal article" date="2019" name="Genome Biol. Evol.">
        <title>Insights into the evolution of the New World diploid cottons (Gossypium, subgenus Houzingenia) based on genome sequencing.</title>
        <authorList>
            <person name="Grover C.E."/>
            <person name="Arick M.A. 2nd"/>
            <person name="Thrash A."/>
            <person name="Conover J.L."/>
            <person name="Sanders W.S."/>
            <person name="Peterson D.G."/>
            <person name="Frelichowski J.E."/>
            <person name="Scheffler J.A."/>
            <person name="Scheffler B.E."/>
            <person name="Wendel J.F."/>
        </authorList>
    </citation>
    <scope>NUCLEOTIDE SEQUENCE [LARGE SCALE GENOMIC DNA]</scope>
    <source>
        <strain evidence="1">27</strain>
        <tissue evidence="1">Leaf</tissue>
    </source>
</reference>
<evidence type="ECO:0000313" key="2">
    <source>
        <dbReference type="Proteomes" id="UP000593561"/>
    </source>
</evidence>
<proteinExistence type="predicted"/>